<protein>
    <submittedName>
        <fullName evidence="4">DUF4115 domain-containing protein</fullName>
    </submittedName>
</protein>
<feature type="region of interest" description="Disordered" evidence="1">
    <location>
        <begin position="99"/>
        <end position="122"/>
    </location>
</feature>
<dbReference type="Pfam" id="PF13464">
    <property type="entry name" value="RodZ_C"/>
    <property type="match status" value="1"/>
</dbReference>
<keyword evidence="5" id="KW-1185">Reference proteome</keyword>
<organism evidence="4 5">
    <name type="scientific">Variovorax dokdonensis</name>
    <dbReference type="NCBI Taxonomy" id="344883"/>
    <lineage>
        <taxon>Bacteria</taxon>
        <taxon>Pseudomonadati</taxon>
        <taxon>Pseudomonadota</taxon>
        <taxon>Betaproteobacteria</taxon>
        <taxon>Burkholderiales</taxon>
        <taxon>Comamonadaceae</taxon>
        <taxon>Variovorax</taxon>
    </lineage>
</organism>
<gene>
    <name evidence="4" type="ORF">QTH91_06385</name>
</gene>
<dbReference type="RefSeq" id="WP_286659165.1">
    <property type="nucleotide sequence ID" value="NZ_JASZYV010000001.1"/>
</dbReference>
<feature type="transmembrane region" description="Helical" evidence="2">
    <location>
        <begin position="129"/>
        <end position="147"/>
    </location>
</feature>
<evidence type="ECO:0000313" key="4">
    <source>
        <dbReference type="EMBL" id="MDM0044102.1"/>
    </source>
</evidence>
<dbReference type="PANTHER" id="PTHR34475:SF1">
    <property type="entry name" value="CYTOSKELETON PROTEIN RODZ"/>
    <property type="match status" value="1"/>
</dbReference>
<dbReference type="Proteomes" id="UP001174908">
    <property type="component" value="Unassembled WGS sequence"/>
</dbReference>
<keyword evidence="2" id="KW-1133">Transmembrane helix</keyword>
<dbReference type="Pfam" id="PF13413">
    <property type="entry name" value="HTH_25"/>
    <property type="match status" value="1"/>
</dbReference>
<evidence type="ECO:0000313" key="5">
    <source>
        <dbReference type="Proteomes" id="UP001174908"/>
    </source>
</evidence>
<comment type="caution">
    <text evidence="4">The sequence shown here is derived from an EMBL/GenBank/DDBJ whole genome shotgun (WGS) entry which is preliminary data.</text>
</comment>
<dbReference type="EMBL" id="JASZYV010000001">
    <property type="protein sequence ID" value="MDM0044102.1"/>
    <property type="molecule type" value="Genomic_DNA"/>
</dbReference>
<accession>A0ABT7N851</accession>
<keyword evidence="2" id="KW-0472">Membrane</keyword>
<feature type="region of interest" description="Disordered" evidence="1">
    <location>
        <begin position="233"/>
        <end position="271"/>
    </location>
</feature>
<dbReference type="InterPro" id="IPR025194">
    <property type="entry name" value="RodZ-like_C"/>
</dbReference>
<evidence type="ECO:0000256" key="2">
    <source>
        <dbReference type="SAM" id="Phobius"/>
    </source>
</evidence>
<sequence length="353" mass="34879">MIERASEFGASAAVPLVTSDASMQSAGEMLRAAREAHGIDVAVVAAALKVPVQKVEALETDDFEALPDPVFARALAASICRALRIDPKPVLEKLPGARQPGLAEAQRRTNATFRPAPARNGGGGAGSRILVVIVALLLIGAALLVWLPPAKLEQFSAAVDRMLSGGREQANTEATAVDAAASADTSTSPAAATTSATAPVLAPVLPAAGNAAVSPATPAPAVVPGALASSPSLPAASGGAAAPSANAAGGSGMSNSVPPSAGSGATAPAVPSPTSILSFSARSDAWISVTDGGGKQLLRRLVKGGETVSVPGEPPLAVVVGNAAGVDVSVRGKPFDLKELTRSGGVARFEVKP</sequence>
<proteinExistence type="predicted"/>
<evidence type="ECO:0000259" key="3">
    <source>
        <dbReference type="Pfam" id="PF13464"/>
    </source>
</evidence>
<evidence type="ECO:0000256" key="1">
    <source>
        <dbReference type="SAM" id="MobiDB-lite"/>
    </source>
</evidence>
<dbReference type="PANTHER" id="PTHR34475">
    <property type="match status" value="1"/>
</dbReference>
<keyword evidence="2" id="KW-0812">Transmembrane</keyword>
<name>A0ABT7N851_9BURK</name>
<feature type="domain" description="Cytoskeleton protein RodZ-like C-terminal" evidence="3">
    <location>
        <begin position="279"/>
        <end position="350"/>
    </location>
</feature>
<dbReference type="InterPro" id="IPR050400">
    <property type="entry name" value="Bact_Cytoskel_RodZ"/>
</dbReference>
<dbReference type="InterPro" id="IPR010982">
    <property type="entry name" value="Lambda_DNA-bd_dom_sf"/>
</dbReference>
<reference evidence="4" key="1">
    <citation type="submission" date="2023-06" db="EMBL/GenBank/DDBJ databases">
        <authorList>
            <person name="Jiang Y."/>
            <person name="Liu Q."/>
        </authorList>
    </citation>
    <scope>NUCLEOTIDE SEQUENCE</scope>
    <source>
        <strain evidence="4">CGMCC 1.12089</strain>
    </source>
</reference>
<dbReference type="Gene3D" id="1.10.260.40">
    <property type="entry name" value="lambda repressor-like DNA-binding domains"/>
    <property type="match status" value="1"/>
</dbReference>